<comment type="caution">
    <text evidence="1">The sequence shown here is derived from an EMBL/GenBank/DDBJ whole genome shotgun (WGS) entry which is preliminary data.</text>
</comment>
<dbReference type="EMBL" id="MU393569">
    <property type="protein sequence ID" value="KAI4860890.1"/>
    <property type="molecule type" value="Genomic_DNA"/>
</dbReference>
<dbReference type="Proteomes" id="UP001497700">
    <property type="component" value="Unassembled WGS sequence"/>
</dbReference>
<gene>
    <name evidence="1" type="ORF">F4820DRAFT_87028</name>
</gene>
<evidence type="ECO:0000313" key="1">
    <source>
        <dbReference type="EMBL" id="KAI4860890.1"/>
    </source>
</evidence>
<organism evidence="1 2">
    <name type="scientific">Hypoxylon rubiginosum</name>
    <dbReference type="NCBI Taxonomy" id="110542"/>
    <lineage>
        <taxon>Eukaryota</taxon>
        <taxon>Fungi</taxon>
        <taxon>Dikarya</taxon>
        <taxon>Ascomycota</taxon>
        <taxon>Pezizomycotina</taxon>
        <taxon>Sordariomycetes</taxon>
        <taxon>Xylariomycetidae</taxon>
        <taxon>Xylariales</taxon>
        <taxon>Hypoxylaceae</taxon>
        <taxon>Hypoxylon</taxon>
    </lineage>
</organism>
<accession>A0ACB9YN95</accession>
<protein>
    <submittedName>
        <fullName evidence="1">Uncharacterized protein</fullName>
    </submittedName>
</protein>
<reference evidence="1 2" key="1">
    <citation type="journal article" date="2022" name="New Phytol.">
        <title>Ecological generalism drives hyperdiversity of secondary metabolite gene clusters in xylarialean endophytes.</title>
        <authorList>
            <person name="Franco M.E.E."/>
            <person name="Wisecaver J.H."/>
            <person name="Arnold A.E."/>
            <person name="Ju Y.M."/>
            <person name="Slot J.C."/>
            <person name="Ahrendt S."/>
            <person name="Moore L.P."/>
            <person name="Eastman K.E."/>
            <person name="Scott K."/>
            <person name="Konkel Z."/>
            <person name="Mondo S.J."/>
            <person name="Kuo A."/>
            <person name="Hayes R.D."/>
            <person name="Haridas S."/>
            <person name="Andreopoulos B."/>
            <person name="Riley R."/>
            <person name="LaButti K."/>
            <person name="Pangilinan J."/>
            <person name="Lipzen A."/>
            <person name="Amirebrahimi M."/>
            <person name="Yan J."/>
            <person name="Adam C."/>
            <person name="Keymanesh K."/>
            <person name="Ng V."/>
            <person name="Louie K."/>
            <person name="Northen T."/>
            <person name="Drula E."/>
            <person name="Henrissat B."/>
            <person name="Hsieh H.M."/>
            <person name="Youens-Clark K."/>
            <person name="Lutzoni F."/>
            <person name="Miadlikowska J."/>
            <person name="Eastwood D.C."/>
            <person name="Hamelin R.C."/>
            <person name="Grigoriev I.V."/>
            <person name="U'Ren J.M."/>
        </authorList>
    </citation>
    <scope>NUCLEOTIDE SEQUENCE [LARGE SCALE GENOMIC DNA]</scope>
    <source>
        <strain evidence="1 2">CBS 119005</strain>
    </source>
</reference>
<keyword evidence="2" id="KW-1185">Reference proteome</keyword>
<name>A0ACB9YN95_9PEZI</name>
<evidence type="ECO:0000313" key="2">
    <source>
        <dbReference type="Proteomes" id="UP001497700"/>
    </source>
</evidence>
<sequence length="156" mass="17768">MRDSCYNLLPYWRGLIFTFRSPYSLRRRSLATTSLRFALHLNFLFCTIPANRSLGKELVAPRQKGDDEKKKEREKQKQSNYISIYGLGACSYLIDWFPMDTALGCFPACHAHFQVSEGTFLSLHWGIITGKGTRKAGVSEGTRRRNFVCVCVCVAT</sequence>
<proteinExistence type="predicted"/>